<dbReference type="RefSeq" id="XP_012192136.1">
    <property type="nucleotide sequence ID" value="XM_012336746.1"/>
</dbReference>
<dbReference type="eggNOG" id="ENOG502RDTD">
    <property type="taxonomic scope" value="Eukaryota"/>
</dbReference>
<keyword evidence="3" id="KW-1185">Reference proteome</keyword>
<dbReference type="AlphaFoldDB" id="R9PB23"/>
<name>R9PB23_PSEHS</name>
<reference evidence="3" key="1">
    <citation type="journal article" date="2013" name="Genome Announc.">
        <title>Draft genome sequence of the basidiomycetous yeast-like fungus Pseudozyma hubeiensis SY62, which produces an abundant amount of the biosurfactant mannosylerythritol lipids.</title>
        <authorList>
            <person name="Konishi M."/>
            <person name="Hatada Y."/>
            <person name="Horiuchi J."/>
        </authorList>
    </citation>
    <scope>NUCLEOTIDE SEQUENCE [LARGE SCALE GENOMIC DNA]</scope>
    <source>
        <strain evidence="3">SY62</strain>
    </source>
</reference>
<dbReference type="Proteomes" id="UP000014071">
    <property type="component" value="Unassembled WGS sequence"/>
</dbReference>
<dbReference type="HOGENOM" id="CLU_1086356_0_0_1"/>
<dbReference type="OrthoDB" id="3478218at2759"/>
<evidence type="ECO:0000313" key="3">
    <source>
        <dbReference type="Proteomes" id="UP000014071"/>
    </source>
</evidence>
<gene>
    <name evidence="2" type="ORF">PHSY_006143</name>
</gene>
<sequence length="256" mass="29142">MGTEPNIQSDVLDEIRVSHDMKLRRWCTIRDAWLVSTELQPIVNFFDPGNRSSSAKLTATRASTHFAHIETAAAHRQEHAHRQNLSKLQAKVFPIASAEFYYVTICFIGRSTIDLKDKSMNRWQPWYKHLSTVTCDGESGCLLTRVSHHSQTSTLERRKLSRSECIRKITDKATDESPIDTDVVICYHGDSSTTDRQPPHYGYWGHDTCRGANIDCFWMRAPNTWKGNGDAGDNNIAMKIDGKCTYNRDTVTVECK</sequence>
<organism evidence="2 3">
    <name type="scientific">Pseudozyma hubeiensis (strain SY62)</name>
    <name type="common">Yeast</name>
    <dbReference type="NCBI Taxonomy" id="1305764"/>
    <lineage>
        <taxon>Eukaryota</taxon>
        <taxon>Fungi</taxon>
        <taxon>Dikarya</taxon>
        <taxon>Basidiomycota</taxon>
        <taxon>Ustilaginomycotina</taxon>
        <taxon>Ustilaginomycetes</taxon>
        <taxon>Ustilaginales</taxon>
        <taxon>Ustilaginaceae</taxon>
        <taxon>Pseudozyma</taxon>
    </lineage>
</organism>
<feature type="domain" description="DUF7888" evidence="1">
    <location>
        <begin position="212"/>
        <end position="256"/>
    </location>
</feature>
<dbReference type="Pfam" id="PF25411">
    <property type="entry name" value="DUF7888"/>
    <property type="match status" value="1"/>
</dbReference>
<proteinExistence type="predicted"/>
<dbReference type="EMBL" id="DF238821">
    <property type="protein sequence ID" value="GAC98549.1"/>
    <property type="molecule type" value="Genomic_DNA"/>
</dbReference>
<accession>R9PB23</accession>
<protein>
    <submittedName>
        <fullName evidence="2">Potential fungal zinc cluster transcription factor</fullName>
    </submittedName>
</protein>
<evidence type="ECO:0000313" key="2">
    <source>
        <dbReference type="EMBL" id="GAC98549.1"/>
    </source>
</evidence>
<evidence type="ECO:0000259" key="1">
    <source>
        <dbReference type="Pfam" id="PF25411"/>
    </source>
</evidence>
<dbReference type="GeneID" id="24111415"/>
<dbReference type="InterPro" id="IPR057210">
    <property type="entry name" value="DUF7888"/>
</dbReference>